<sequence>MPSLLPLLLFCDFLENRLHTSNLSLLRRMLGDFFAGSEQTLQDFIRIGASIVTVMPIERKSVHRQQEAARLLTQQQNMKKEDSKQMQLCVFSYLSARVANRNILLLRSMFQEFCGGGDRLICEFVRRGNEVVSLIPADIQALQVPTSWAEPALNPDRELKQNDQQQRADSDADDSEDEDEIASVAELASVASMPPTRTELHDCIMEVLDRIEQQEPWKTVFNPETIPISFSGVKRIKLAAALKKFWMKNSRAVWERHFWGPLSNLPDKKRSFDRKTRQAKARESFTKVMAIAYEELGADFFVALDEHASLYKGWWYSGTVQRLTSLAHTQGLAACINYMETQALKRFPRPPGSTRRAFKPGESRSMWSTTVAMAPVLREICAIKANK</sequence>
<name>A0AAD9G4A0_9STRA</name>
<evidence type="ECO:0000313" key="3">
    <source>
        <dbReference type="Proteomes" id="UP001259832"/>
    </source>
</evidence>
<proteinExistence type="predicted"/>
<organism evidence="2 3">
    <name type="scientific">Phytophthora citrophthora</name>
    <dbReference type="NCBI Taxonomy" id="4793"/>
    <lineage>
        <taxon>Eukaryota</taxon>
        <taxon>Sar</taxon>
        <taxon>Stramenopiles</taxon>
        <taxon>Oomycota</taxon>
        <taxon>Peronosporomycetes</taxon>
        <taxon>Peronosporales</taxon>
        <taxon>Peronosporaceae</taxon>
        <taxon>Phytophthora</taxon>
    </lineage>
</organism>
<gene>
    <name evidence="2" type="ORF">P3T76_012751</name>
</gene>
<dbReference type="AlphaFoldDB" id="A0AAD9G4A0"/>
<keyword evidence="3" id="KW-1185">Reference proteome</keyword>
<comment type="caution">
    <text evidence="2">The sequence shown here is derived from an EMBL/GenBank/DDBJ whole genome shotgun (WGS) entry which is preliminary data.</text>
</comment>
<feature type="compositionally biased region" description="Basic and acidic residues" evidence="1">
    <location>
        <begin position="155"/>
        <end position="170"/>
    </location>
</feature>
<evidence type="ECO:0000313" key="2">
    <source>
        <dbReference type="EMBL" id="KAK1931819.1"/>
    </source>
</evidence>
<reference evidence="2" key="1">
    <citation type="submission" date="2023-08" db="EMBL/GenBank/DDBJ databases">
        <title>Reference Genome Resource for the Citrus Pathogen Phytophthora citrophthora.</title>
        <authorList>
            <person name="Moller H."/>
            <person name="Coetzee B."/>
            <person name="Rose L.J."/>
            <person name="Van Niekerk J.M."/>
        </authorList>
    </citation>
    <scope>NUCLEOTIDE SEQUENCE</scope>
    <source>
        <strain evidence="2">STE-U-9442</strain>
    </source>
</reference>
<dbReference type="Proteomes" id="UP001259832">
    <property type="component" value="Unassembled WGS sequence"/>
</dbReference>
<protein>
    <submittedName>
        <fullName evidence="2">Uncharacterized protein</fullName>
    </submittedName>
</protein>
<evidence type="ECO:0000256" key="1">
    <source>
        <dbReference type="SAM" id="MobiDB-lite"/>
    </source>
</evidence>
<dbReference type="EMBL" id="JASMQC010000032">
    <property type="protein sequence ID" value="KAK1931819.1"/>
    <property type="molecule type" value="Genomic_DNA"/>
</dbReference>
<accession>A0AAD9G4A0</accession>
<feature type="region of interest" description="Disordered" evidence="1">
    <location>
        <begin position="155"/>
        <end position="179"/>
    </location>
</feature>